<dbReference type="HOGENOM" id="CLU_007884_3_3_4"/>
<sequence>MIAIVAGNSAGVSRVANQPLEHEPSYWAATAEIEQPSPALEHDLDVDVAIVGAGYTGLSTAYHLKKDHGITATVVEANRIGWGCSGRNGGFAMIGVGKDTYNAWISKVGLEQARKTFEFGRDAVRTLRTVLQENNINAASGNEGFLLTAHRRARISELIETQRQLKHYFGFDTEYLDAHDVRTHYLSGTQIFGALHYPEHFPIHPMRYAQGLGRRVRQLGVPIYENSPVNTWRRAGRLHELLTPRGVVRAKKVVIATNGYTPDGLHPIVRGRLMNVLSNIVVTAPLSEGQLAATRWQTHKMVVDTRNLRSYFRLLEDNRIMFGARGGISDTAASRATMKAWLLTQLAKQFPGLGAIGADYFWQGWVAIPRDKGPHIHVADNGSVAYWLGCTGTGVAMSTHAGKLLADSLATERRPDVPALVGAPLPRYEIPALRKLYQRAAYSYFYLKDEFL</sequence>
<dbReference type="Proteomes" id="UP000007564">
    <property type="component" value="Chromosome"/>
</dbReference>
<organism evidence="3 4">
    <name type="scientific">Bordetella bronchiseptica 253</name>
    <dbReference type="NCBI Taxonomy" id="568707"/>
    <lineage>
        <taxon>Bacteria</taxon>
        <taxon>Pseudomonadati</taxon>
        <taxon>Pseudomonadota</taxon>
        <taxon>Betaproteobacteria</taxon>
        <taxon>Burkholderiales</taxon>
        <taxon>Alcaligenaceae</taxon>
        <taxon>Bordetella</taxon>
    </lineage>
</organism>
<dbReference type="EMBL" id="HE965806">
    <property type="protein sequence ID" value="CCJ53904.1"/>
    <property type="molecule type" value="Genomic_DNA"/>
</dbReference>
<dbReference type="PANTHER" id="PTHR13847:SF281">
    <property type="entry name" value="FAD DEPENDENT OXIDOREDUCTASE DOMAIN-CONTAINING PROTEIN"/>
    <property type="match status" value="1"/>
</dbReference>
<dbReference type="PANTHER" id="PTHR13847">
    <property type="entry name" value="SARCOSINE DEHYDROGENASE-RELATED"/>
    <property type="match status" value="1"/>
</dbReference>
<dbReference type="InterPro" id="IPR036188">
    <property type="entry name" value="FAD/NAD-bd_sf"/>
</dbReference>
<name>A0A0C6P2A2_BORBO</name>
<keyword evidence="1 3" id="KW-0560">Oxidoreductase</keyword>
<evidence type="ECO:0000313" key="4">
    <source>
        <dbReference type="Proteomes" id="UP000007564"/>
    </source>
</evidence>
<proteinExistence type="predicted"/>
<gene>
    <name evidence="3" type="ORF">BN112_1987</name>
</gene>
<dbReference type="OrthoDB" id="9342835at2"/>
<dbReference type="KEGG" id="bbh:BN112_1987"/>
<dbReference type="GO" id="GO:0005737">
    <property type="term" value="C:cytoplasm"/>
    <property type="evidence" value="ECO:0007669"/>
    <property type="project" value="TreeGrafter"/>
</dbReference>
<evidence type="ECO:0000313" key="3">
    <source>
        <dbReference type="EMBL" id="CCJ53904.1"/>
    </source>
</evidence>
<protein>
    <submittedName>
        <fullName evidence="3">Putative oxidoreductase</fullName>
        <ecNumber evidence="3">1.-.-.-</ecNumber>
    </submittedName>
</protein>
<accession>A0A0C6P2A2</accession>
<evidence type="ECO:0000259" key="2">
    <source>
        <dbReference type="Pfam" id="PF01266"/>
    </source>
</evidence>
<reference evidence="3 4" key="1">
    <citation type="journal article" date="2012" name="BMC Genomics">
        <title>Comparative genomics of the classical Bordetella subspecies: the evolution and exchange of virulence-associated diversity amongst closely related pathogens.</title>
        <authorList>
            <person name="Park J."/>
            <person name="Zhang Y."/>
            <person name="Buboltz A.M."/>
            <person name="Zhang X."/>
            <person name="Schuster S.C."/>
            <person name="Ahuja U."/>
            <person name="Liu M."/>
            <person name="Miller J.F."/>
            <person name="Sebaihia M."/>
            <person name="Bentley S.D."/>
            <person name="Parkhill J."/>
            <person name="Harvill E.T."/>
        </authorList>
    </citation>
    <scope>NUCLEOTIDE SEQUENCE [LARGE SCALE GENOMIC DNA]</scope>
    <source>
        <strain evidence="3 4">253</strain>
    </source>
</reference>
<dbReference type="InterPro" id="IPR006076">
    <property type="entry name" value="FAD-dep_OxRdtase"/>
</dbReference>
<dbReference type="SUPFAM" id="SSF51905">
    <property type="entry name" value="FAD/NAD(P)-binding domain"/>
    <property type="match status" value="1"/>
</dbReference>
<dbReference type="Gene3D" id="3.50.50.60">
    <property type="entry name" value="FAD/NAD(P)-binding domain"/>
    <property type="match status" value="1"/>
</dbReference>
<dbReference type="RefSeq" id="WP_015064276.1">
    <property type="nucleotide sequence ID" value="NC_019382.1"/>
</dbReference>
<dbReference type="AlphaFoldDB" id="A0A0C6P2A2"/>
<dbReference type="Gene3D" id="3.30.9.10">
    <property type="entry name" value="D-Amino Acid Oxidase, subunit A, domain 2"/>
    <property type="match status" value="1"/>
</dbReference>
<feature type="domain" description="FAD dependent oxidoreductase" evidence="2">
    <location>
        <begin position="47"/>
        <end position="407"/>
    </location>
</feature>
<dbReference type="EC" id="1.-.-.-" evidence="3"/>
<dbReference type="GO" id="GO:0016491">
    <property type="term" value="F:oxidoreductase activity"/>
    <property type="evidence" value="ECO:0007669"/>
    <property type="project" value="UniProtKB-KW"/>
</dbReference>
<dbReference type="Pfam" id="PF01266">
    <property type="entry name" value="DAO"/>
    <property type="match status" value="1"/>
</dbReference>
<evidence type="ECO:0000256" key="1">
    <source>
        <dbReference type="ARBA" id="ARBA00023002"/>
    </source>
</evidence>